<feature type="transmembrane region" description="Helical" evidence="1">
    <location>
        <begin position="9"/>
        <end position="27"/>
    </location>
</feature>
<reference evidence="4" key="1">
    <citation type="journal article" date="2019" name="Int. J. Syst. Evol. Microbiol.">
        <title>The Global Catalogue of Microorganisms (GCM) 10K type strain sequencing project: providing services to taxonomists for standard genome sequencing and annotation.</title>
        <authorList>
            <consortium name="The Broad Institute Genomics Platform"/>
            <consortium name="The Broad Institute Genome Sequencing Center for Infectious Disease"/>
            <person name="Wu L."/>
            <person name="Ma J."/>
        </authorList>
    </citation>
    <scope>NUCLEOTIDE SEQUENCE [LARGE SCALE GENOMIC DNA]</scope>
    <source>
        <strain evidence="4">CCUG 57942</strain>
    </source>
</reference>
<keyword evidence="1" id="KW-0472">Membrane</keyword>
<keyword evidence="1" id="KW-1133">Transmembrane helix</keyword>
<evidence type="ECO:0000259" key="2">
    <source>
        <dbReference type="PROSITE" id="PS50035"/>
    </source>
</evidence>
<dbReference type="PANTHER" id="PTHR21248">
    <property type="entry name" value="CARDIOLIPIN SYNTHASE"/>
    <property type="match status" value="1"/>
</dbReference>
<proteinExistence type="predicted"/>
<dbReference type="InterPro" id="IPR001736">
    <property type="entry name" value="PLipase_D/transphosphatidylase"/>
</dbReference>
<accession>A0ABW4ZCL2</accession>
<organism evidence="3 4">
    <name type="scientific">Rubritalea tangerina</name>
    <dbReference type="NCBI Taxonomy" id="430798"/>
    <lineage>
        <taxon>Bacteria</taxon>
        <taxon>Pseudomonadati</taxon>
        <taxon>Verrucomicrobiota</taxon>
        <taxon>Verrucomicrobiia</taxon>
        <taxon>Verrucomicrobiales</taxon>
        <taxon>Rubritaleaceae</taxon>
        <taxon>Rubritalea</taxon>
    </lineage>
</organism>
<feature type="domain" description="PLD phosphodiesterase" evidence="2">
    <location>
        <begin position="174"/>
        <end position="201"/>
    </location>
</feature>
<evidence type="ECO:0000256" key="1">
    <source>
        <dbReference type="SAM" id="Phobius"/>
    </source>
</evidence>
<dbReference type="CDD" id="cd09113">
    <property type="entry name" value="PLDc_ymdC_like_2"/>
    <property type="match status" value="1"/>
</dbReference>
<keyword evidence="1" id="KW-0812">Transmembrane</keyword>
<evidence type="ECO:0000313" key="4">
    <source>
        <dbReference type="Proteomes" id="UP001597389"/>
    </source>
</evidence>
<dbReference type="EMBL" id="JBHUJB010000040">
    <property type="protein sequence ID" value="MFD2159256.1"/>
    <property type="molecule type" value="Genomic_DNA"/>
</dbReference>
<comment type="caution">
    <text evidence="3">The sequence shown here is derived from an EMBL/GenBank/DDBJ whole genome shotgun (WGS) entry which is preliminary data.</text>
</comment>
<name>A0ABW4ZCL2_9BACT</name>
<dbReference type="CDD" id="cd09111">
    <property type="entry name" value="PLDc_ymdC_like_1"/>
    <property type="match status" value="1"/>
</dbReference>
<dbReference type="Gene3D" id="3.30.870.10">
    <property type="entry name" value="Endonuclease Chain A"/>
    <property type="match status" value="2"/>
</dbReference>
<dbReference type="PANTHER" id="PTHR21248:SF12">
    <property type="entry name" value="CARDIOLIPIN SYNTHASE C"/>
    <property type="match status" value="1"/>
</dbReference>
<dbReference type="InterPro" id="IPR025202">
    <property type="entry name" value="PLD-like_dom"/>
</dbReference>
<evidence type="ECO:0000313" key="3">
    <source>
        <dbReference type="EMBL" id="MFD2159256.1"/>
    </source>
</evidence>
<dbReference type="SUPFAM" id="SSF56024">
    <property type="entry name" value="Phospholipase D/nuclease"/>
    <property type="match status" value="2"/>
</dbReference>
<dbReference type="SMART" id="SM00155">
    <property type="entry name" value="PLDc"/>
    <property type="match status" value="2"/>
</dbReference>
<dbReference type="Pfam" id="PF13091">
    <property type="entry name" value="PLDc_2"/>
    <property type="match status" value="2"/>
</dbReference>
<keyword evidence="4" id="KW-1185">Reference proteome</keyword>
<feature type="domain" description="PLD phosphodiesterase" evidence="2">
    <location>
        <begin position="412"/>
        <end position="439"/>
    </location>
</feature>
<protein>
    <submittedName>
        <fullName evidence="3">Phospholipase D family protein</fullName>
    </submittedName>
</protein>
<sequence>MPIKLPRHLFVKSILALMLVFMGFYLSTTCTKLPNDFPKTRSLAFPQPEQTKVGGIFARKSEENNHLSGFAVIPTSREAFTNRVGLAEFAEKTIDVQYYIWNNDTVGNLLAERLIRAAERGVRVRFLVDDLNFQHRDSLAAGLSAHPNIEVRIFNPAMHRSIRALEMAASFSRLNKRMHNKIMIMDNACAIIGGRNIADDYFGLHPKANKRDLDIAAAGPIVKEISNTFDEFWNSIGAVPIEALAPPTDAKAQLADSIAKVRHKLSSSNYPYPLDSDIATLRSNIEKISNSMVWAHGEVLYDNINSMLHADNAVTVNSRLLEVVNATEKELLIESAYFILRDKGLKVAQALRAIGVNIRVLTNSLASNDVVAAQSGYAHKADNLLKAGVTIYELRPDAACVNADTSPLGKHASTSLHTKTLVIDRTFAFVGSYNLDPRSADINSEIGILVESPAFAQAIATFLDQGVQPENAYKLSLDRWNRILWKTTVDGQEKTWTHSPNTNFWQRLQAETLGLLPIEDQL</sequence>
<dbReference type="PROSITE" id="PS50035">
    <property type="entry name" value="PLD"/>
    <property type="match status" value="2"/>
</dbReference>
<dbReference type="RefSeq" id="WP_377088493.1">
    <property type="nucleotide sequence ID" value="NZ_JBHSJL010000014.1"/>
</dbReference>
<dbReference type="Proteomes" id="UP001597389">
    <property type="component" value="Unassembled WGS sequence"/>
</dbReference>
<gene>
    <name evidence="3" type="ORF">ACFSW8_10135</name>
</gene>